<proteinExistence type="predicted"/>
<gene>
    <name evidence="1" type="ORF">FJT64_002090</name>
</gene>
<reference evidence="1 2" key="1">
    <citation type="submission" date="2019-07" db="EMBL/GenBank/DDBJ databases">
        <title>Draft genome assembly of a fouling barnacle, Amphibalanus amphitrite (Darwin, 1854): The first reference genome for Thecostraca.</title>
        <authorList>
            <person name="Kim W."/>
        </authorList>
    </citation>
    <scope>NUCLEOTIDE SEQUENCE [LARGE SCALE GENOMIC DNA]</scope>
    <source>
        <strain evidence="1">SNU_AA5</strain>
        <tissue evidence="1">Soma without cirri and trophi</tissue>
    </source>
</reference>
<dbReference type="Gene3D" id="3.80.10.10">
    <property type="entry name" value="Ribonuclease Inhibitor"/>
    <property type="match status" value="1"/>
</dbReference>
<protein>
    <submittedName>
        <fullName evidence="1">Uncharacterized protein</fullName>
    </submittedName>
</protein>
<dbReference type="SUPFAM" id="SSF52047">
    <property type="entry name" value="RNI-like"/>
    <property type="match status" value="1"/>
</dbReference>
<name>A0A6A4WP67_AMPAM</name>
<comment type="caution">
    <text evidence="1">The sequence shown here is derived from an EMBL/GenBank/DDBJ whole genome shotgun (WGS) entry which is preliminary data.</text>
</comment>
<dbReference type="AlphaFoldDB" id="A0A6A4WP67"/>
<dbReference type="OrthoDB" id="6402874at2759"/>
<evidence type="ECO:0000313" key="1">
    <source>
        <dbReference type="EMBL" id="KAF0309206.1"/>
    </source>
</evidence>
<organism evidence="1 2">
    <name type="scientific">Amphibalanus amphitrite</name>
    <name type="common">Striped barnacle</name>
    <name type="synonym">Balanus amphitrite</name>
    <dbReference type="NCBI Taxonomy" id="1232801"/>
    <lineage>
        <taxon>Eukaryota</taxon>
        <taxon>Metazoa</taxon>
        <taxon>Ecdysozoa</taxon>
        <taxon>Arthropoda</taxon>
        <taxon>Crustacea</taxon>
        <taxon>Multicrustacea</taxon>
        <taxon>Cirripedia</taxon>
        <taxon>Thoracica</taxon>
        <taxon>Thoracicalcarea</taxon>
        <taxon>Balanomorpha</taxon>
        <taxon>Balanoidea</taxon>
        <taxon>Balanidae</taxon>
        <taxon>Amphibalaninae</taxon>
        <taxon>Amphibalanus</taxon>
    </lineage>
</organism>
<evidence type="ECO:0000313" key="2">
    <source>
        <dbReference type="Proteomes" id="UP000440578"/>
    </source>
</evidence>
<accession>A0A6A4WP67</accession>
<dbReference type="EMBL" id="VIIS01000425">
    <property type="protein sequence ID" value="KAF0309206.1"/>
    <property type="molecule type" value="Genomic_DNA"/>
</dbReference>
<keyword evidence="2" id="KW-1185">Reference proteome</keyword>
<dbReference type="Proteomes" id="UP000440578">
    <property type="component" value="Unassembled WGS sequence"/>
</dbReference>
<sequence length="380" mass="42459">MARVLRNFRYRNFEEPVFPENIRYLSLLDSIISLDDEFYKFPDSSVPSLQTLCIKWMLRRSSVLFGPYSSSSTDQLLSSLPPGPFDSLPPPLCDLVCDLMLSLREPETSSAPLYCVISPYTRCLCLREPLTQVAAADLEGLLEARVCHLTELTWTSPPMSQRLLDHLIGLASLTTLITEEAVEPANVCRLLQQCSSLRVLKLQEAGCVAALAEQGVTSRRMSPGADFLALREFHYCYTSSVLAEKVLASAPLSQLEKLSLKYQFDDGAPLTLGTLSRCSRLSELELEGFSDVSVPSGLQLPSVRLLRLRGGTCWPRVVHWLLAALPGLKCLQLVELMIRSDLWTRWFRDWRQAGIEVELVGGCSIPPWRRSSIRSHAAAL</sequence>
<dbReference type="InterPro" id="IPR032675">
    <property type="entry name" value="LRR_dom_sf"/>
</dbReference>